<accession>A6J0T3</accession>
<dbReference type="EMBL" id="CH473973">
    <property type="protein sequence ID" value="EDM13522.1"/>
    <property type="molecule type" value="Genomic_DNA"/>
</dbReference>
<reference evidence="2 3" key="1">
    <citation type="submission" date="2005-07" db="EMBL/GenBank/DDBJ databases">
        <authorList>
            <person name="Mural R.J."/>
            <person name="Li P.W."/>
            <person name="Adams M.D."/>
            <person name="Amanatides P.G."/>
            <person name="Baden-Tillson H."/>
            <person name="Barnstead M."/>
            <person name="Chin S.H."/>
            <person name="Dew I."/>
            <person name="Evans C.A."/>
            <person name="Ferriera S."/>
            <person name="Flanigan M."/>
            <person name="Fosler C."/>
            <person name="Glodek A."/>
            <person name="Gu Z."/>
            <person name="Holt R.A."/>
            <person name="Jennings D."/>
            <person name="Kraft C.L."/>
            <person name="Lu F."/>
            <person name="Nguyen T."/>
            <person name="Nusskern D.R."/>
            <person name="Pfannkoch C.M."/>
            <person name="Sitter C."/>
            <person name="Sutton G.G."/>
            <person name="Venter J.C."/>
            <person name="Wang Z."/>
            <person name="Woodage T."/>
            <person name="Zheng X.H."/>
            <person name="Zhong F."/>
        </authorList>
    </citation>
    <scope>NUCLEOTIDE SEQUENCE [LARGE SCALE GENOMIC DNA]</scope>
    <source>
        <strain>BN</strain>
        <strain evidence="3">Sprague-Dawley</strain>
    </source>
</reference>
<evidence type="ECO:0000313" key="3">
    <source>
        <dbReference type="Proteomes" id="UP000234681"/>
    </source>
</evidence>
<proteinExistence type="predicted"/>
<feature type="region of interest" description="Disordered" evidence="1">
    <location>
        <begin position="92"/>
        <end position="125"/>
    </location>
</feature>
<name>A6J0T3_RAT</name>
<gene>
    <name evidence="2" type="ORF">rCG_21462</name>
</gene>
<sequence>MAATGKNVWNLGWNPWAAMRPHFGSIGVCKRNSVPCHRTSWRSFSCRISPGMATSECVFDEHLLSLGSPCFLGLYYMALLWTARPLWSTVESGSRNGGPRSTPGKCLLSHPRHAGTPSLTNSLCT</sequence>
<protein>
    <submittedName>
        <fullName evidence="2">RCG21462</fullName>
    </submittedName>
</protein>
<evidence type="ECO:0000313" key="2">
    <source>
        <dbReference type="EMBL" id="EDM13522.1"/>
    </source>
</evidence>
<evidence type="ECO:0000256" key="1">
    <source>
        <dbReference type="SAM" id="MobiDB-lite"/>
    </source>
</evidence>
<dbReference type="Proteomes" id="UP000234681">
    <property type="component" value="Chromosome 12"/>
</dbReference>
<organism evidence="2 3">
    <name type="scientific">Rattus norvegicus</name>
    <name type="common">Rat</name>
    <dbReference type="NCBI Taxonomy" id="10116"/>
    <lineage>
        <taxon>Eukaryota</taxon>
        <taxon>Metazoa</taxon>
        <taxon>Chordata</taxon>
        <taxon>Craniata</taxon>
        <taxon>Vertebrata</taxon>
        <taxon>Euteleostomi</taxon>
        <taxon>Mammalia</taxon>
        <taxon>Eutheria</taxon>
        <taxon>Euarchontoglires</taxon>
        <taxon>Glires</taxon>
        <taxon>Rodentia</taxon>
        <taxon>Myomorpha</taxon>
        <taxon>Muroidea</taxon>
        <taxon>Muridae</taxon>
        <taxon>Murinae</taxon>
        <taxon>Rattus</taxon>
    </lineage>
</organism>
<dbReference type="AlphaFoldDB" id="A6J0T3"/>